<dbReference type="GO" id="GO:0005737">
    <property type="term" value="C:cytoplasm"/>
    <property type="evidence" value="ECO:0007669"/>
    <property type="project" value="UniProtKB-SubCell"/>
</dbReference>
<proteinExistence type="inferred from homology"/>
<dbReference type="GO" id="GO:0005524">
    <property type="term" value="F:ATP binding"/>
    <property type="evidence" value="ECO:0007669"/>
    <property type="project" value="UniProtKB-KW"/>
</dbReference>
<dbReference type="OrthoDB" id="9814580at2"/>
<dbReference type="RefSeq" id="WP_138078892.1">
    <property type="nucleotide sequence ID" value="NZ_CP040004.1"/>
</dbReference>
<dbReference type="Proteomes" id="UP000310639">
    <property type="component" value="Chromosome"/>
</dbReference>
<dbReference type="InterPro" id="IPR006070">
    <property type="entry name" value="Sua5-like_dom"/>
</dbReference>
<evidence type="ECO:0000259" key="12">
    <source>
        <dbReference type="PROSITE" id="PS51163"/>
    </source>
</evidence>
<dbReference type="Pfam" id="PF01300">
    <property type="entry name" value="Sua5_yciO_yrdC"/>
    <property type="match status" value="1"/>
</dbReference>
<feature type="domain" description="YrdC-like" evidence="12">
    <location>
        <begin position="6"/>
        <end position="183"/>
    </location>
</feature>
<dbReference type="InterPro" id="IPR050156">
    <property type="entry name" value="TC-AMP_synthase_SUA5"/>
</dbReference>
<dbReference type="EC" id="2.7.7.87" evidence="3"/>
<keyword evidence="5" id="KW-0808">Transferase</keyword>
<evidence type="ECO:0000256" key="2">
    <source>
        <dbReference type="ARBA" id="ARBA00007663"/>
    </source>
</evidence>
<keyword evidence="9" id="KW-0067">ATP-binding</keyword>
<keyword evidence="8" id="KW-0547">Nucleotide-binding</keyword>
<evidence type="ECO:0000256" key="10">
    <source>
        <dbReference type="ARBA" id="ARBA00029774"/>
    </source>
</evidence>
<evidence type="ECO:0000256" key="8">
    <source>
        <dbReference type="ARBA" id="ARBA00022741"/>
    </source>
</evidence>
<evidence type="ECO:0000256" key="11">
    <source>
        <dbReference type="ARBA" id="ARBA00048366"/>
    </source>
</evidence>
<dbReference type="Gene3D" id="3.90.870.10">
    <property type="entry name" value="DHBP synthase"/>
    <property type="match status" value="1"/>
</dbReference>
<sequence length="183" mass="19723">MLITNTVSDPRVSEALTSANLVVLRTDTIYGIVAAATNHCAMERLYRAKHRPANESCIILVANISDIPGLTPTQRQHYLQLNIKRPTSIIVPASNAFLHTTHQNGTLAFRLVTGNLARLIHQTGPILAPSANPAGMPPAKNITEAINYFGDMVSVYVDGGEVTSSVASRIIKLQADDIVTIRA</sequence>
<gene>
    <name evidence="13" type="ORF">FBF37_01710</name>
</gene>
<dbReference type="PROSITE" id="PS51163">
    <property type="entry name" value="YRDC"/>
    <property type="match status" value="1"/>
</dbReference>
<keyword evidence="6" id="KW-0819">tRNA processing</keyword>
<dbReference type="GO" id="GO:0008033">
    <property type="term" value="P:tRNA processing"/>
    <property type="evidence" value="ECO:0007669"/>
    <property type="project" value="UniProtKB-KW"/>
</dbReference>
<dbReference type="AlphaFoldDB" id="A0A4P9A307"/>
<reference evidence="13 14" key="1">
    <citation type="submission" date="2019-04" db="EMBL/GenBank/DDBJ databases">
        <title>Saccharibacteria TM7 genomes.</title>
        <authorList>
            <person name="Bor B."/>
            <person name="He X."/>
            <person name="Chen T."/>
            <person name="Dewhirst F.E."/>
        </authorList>
    </citation>
    <scope>NUCLEOTIDE SEQUENCE [LARGE SCALE GENOMIC DNA]</scope>
    <source>
        <strain evidence="13 14">BB001</strain>
    </source>
</reference>
<evidence type="ECO:0000313" key="14">
    <source>
        <dbReference type="Proteomes" id="UP000310639"/>
    </source>
</evidence>
<accession>A0A4P9A307</accession>
<evidence type="ECO:0000256" key="9">
    <source>
        <dbReference type="ARBA" id="ARBA00022840"/>
    </source>
</evidence>
<dbReference type="GO" id="GO:0006450">
    <property type="term" value="P:regulation of translational fidelity"/>
    <property type="evidence" value="ECO:0007669"/>
    <property type="project" value="TreeGrafter"/>
</dbReference>
<dbReference type="KEGG" id="nft:FBF37_01710"/>
<evidence type="ECO:0000313" key="13">
    <source>
        <dbReference type="EMBL" id="QCT42183.1"/>
    </source>
</evidence>
<organism evidence="13 14">
    <name type="scientific">Candidatus Nanosynbacter featherlites</name>
    <dbReference type="NCBI Taxonomy" id="2572088"/>
    <lineage>
        <taxon>Bacteria</taxon>
        <taxon>Candidatus Saccharimonadota</taxon>
        <taxon>Candidatus Saccharimonadia</taxon>
        <taxon>Candidatus Nanosynbacterales</taxon>
        <taxon>Candidatus Nanosynbacteraceae</taxon>
        <taxon>Candidatus Nanosynbacter</taxon>
    </lineage>
</organism>
<evidence type="ECO:0000256" key="4">
    <source>
        <dbReference type="ARBA" id="ARBA00022490"/>
    </source>
</evidence>
<evidence type="ECO:0000256" key="5">
    <source>
        <dbReference type="ARBA" id="ARBA00022679"/>
    </source>
</evidence>
<dbReference type="GO" id="GO:0061710">
    <property type="term" value="F:L-threonylcarbamoyladenylate synthase"/>
    <property type="evidence" value="ECO:0007669"/>
    <property type="project" value="UniProtKB-EC"/>
</dbReference>
<keyword evidence="7" id="KW-0548">Nucleotidyltransferase</keyword>
<comment type="catalytic activity">
    <reaction evidence="11">
        <text>L-threonine + hydrogencarbonate + ATP = L-threonylcarbamoyladenylate + diphosphate + H2O</text>
        <dbReference type="Rhea" id="RHEA:36407"/>
        <dbReference type="ChEBI" id="CHEBI:15377"/>
        <dbReference type="ChEBI" id="CHEBI:17544"/>
        <dbReference type="ChEBI" id="CHEBI:30616"/>
        <dbReference type="ChEBI" id="CHEBI:33019"/>
        <dbReference type="ChEBI" id="CHEBI:57926"/>
        <dbReference type="ChEBI" id="CHEBI:73682"/>
        <dbReference type="EC" id="2.7.7.87"/>
    </reaction>
</comment>
<dbReference type="GO" id="GO:0000049">
    <property type="term" value="F:tRNA binding"/>
    <property type="evidence" value="ECO:0007669"/>
    <property type="project" value="TreeGrafter"/>
</dbReference>
<dbReference type="PANTHER" id="PTHR17490">
    <property type="entry name" value="SUA5"/>
    <property type="match status" value="1"/>
</dbReference>
<comment type="similarity">
    <text evidence="2">Belongs to the SUA5 family.</text>
</comment>
<dbReference type="GO" id="GO:0003725">
    <property type="term" value="F:double-stranded RNA binding"/>
    <property type="evidence" value="ECO:0007669"/>
    <property type="project" value="InterPro"/>
</dbReference>
<protein>
    <recommendedName>
        <fullName evidence="10">L-threonylcarbamoyladenylate synthase</fullName>
        <ecNumber evidence="3">2.7.7.87</ecNumber>
    </recommendedName>
    <alternativeName>
        <fullName evidence="10">L-threonylcarbamoyladenylate synthase</fullName>
    </alternativeName>
</protein>
<dbReference type="SUPFAM" id="SSF55821">
    <property type="entry name" value="YrdC/RibB"/>
    <property type="match status" value="1"/>
</dbReference>
<dbReference type="PANTHER" id="PTHR17490:SF16">
    <property type="entry name" value="THREONYLCARBAMOYL-AMP SYNTHASE"/>
    <property type="match status" value="1"/>
</dbReference>
<comment type="subcellular location">
    <subcellularLocation>
        <location evidence="1">Cytoplasm</location>
    </subcellularLocation>
</comment>
<evidence type="ECO:0000256" key="7">
    <source>
        <dbReference type="ARBA" id="ARBA00022695"/>
    </source>
</evidence>
<keyword evidence="4" id="KW-0963">Cytoplasm</keyword>
<name>A0A4P9A307_9BACT</name>
<evidence type="ECO:0000256" key="6">
    <source>
        <dbReference type="ARBA" id="ARBA00022694"/>
    </source>
</evidence>
<dbReference type="InterPro" id="IPR017945">
    <property type="entry name" value="DHBP_synth_RibB-like_a/b_dom"/>
</dbReference>
<evidence type="ECO:0000256" key="1">
    <source>
        <dbReference type="ARBA" id="ARBA00004496"/>
    </source>
</evidence>
<keyword evidence="14" id="KW-1185">Reference proteome</keyword>
<evidence type="ECO:0000256" key="3">
    <source>
        <dbReference type="ARBA" id="ARBA00012584"/>
    </source>
</evidence>
<dbReference type="EMBL" id="CP040004">
    <property type="protein sequence ID" value="QCT42183.1"/>
    <property type="molecule type" value="Genomic_DNA"/>
</dbReference>